<accession>A0A2U8UWL7</accession>
<dbReference type="Proteomes" id="UP000246222">
    <property type="component" value="Segment"/>
</dbReference>
<protein>
    <submittedName>
        <fullName evidence="1">Uncharacterized protein</fullName>
    </submittedName>
</protein>
<dbReference type="EMBL" id="MH191398">
    <property type="protein sequence ID" value="AWN08649.1"/>
    <property type="molecule type" value="Genomic_DNA"/>
</dbReference>
<sequence length="122" mass="13523">MSATSERQALTEIASLLPPGYVKTVPFSVKNEVTFEYKGVLVKLSPIYLNEDMNCYMVDLSWGSTNKLYGLPIKCGLDILRQFDGPPLPNLYAANGDFPGEDITSWRNLSLFVIDVSVLENG</sequence>
<name>A0A2U8UWL7_9CAUD</name>
<dbReference type="KEGG" id="vg:54992693"/>
<keyword evidence="2" id="KW-1185">Reference proteome</keyword>
<proteinExistence type="predicted"/>
<reference evidence="1 2" key="1">
    <citation type="submission" date="2018-04" db="EMBL/GenBank/DDBJ databases">
        <title>Phage therapy in agriculture - a green tech approach to combat plant pathogenic bacteria.</title>
        <authorList>
            <person name="Djurhuus A.M."/>
            <person name="Carstens A.B."/>
            <person name="Hansen L.H."/>
        </authorList>
    </citation>
    <scope>NUCLEOTIDE SEQUENCE [LARGE SCALE GENOMIC DNA]</scope>
</reference>
<dbReference type="GeneID" id="54992693"/>
<dbReference type="RefSeq" id="YP_009802159.1">
    <property type="nucleotide sequence ID" value="NC_047978.1"/>
</dbReference>
<evidence type="ECO:0000313" key="1">
    <source>
        <dbReference type="EMBL" id="AWN08649.1"/>
    </source>
</evidence>
<evidence type="ECO:0000313" key="2">
    <source>
        <dbReference type="Proteomes" id="UP000246222"/>
    </source>
</evidence>
<organism evidence="1 2">
    <name type="scientific">Erwinia phage Faunus</name>
    <dbReference type="NCBI Taxonomy" id="2182346"/>
    <lineage>
        <taxon>Viruses</taxon>
        <taxon>Duplodnaviria</taxon>
        <taxon>Heunggongvirae</taxon>
        <taxon>Uroviricota</taxon>
        <taxon>Caudoviricetes</taxon>
        <taxon>Chaseviridae</taxon>
        <taxon>Cleopatravirinae</taxon>
        <taxon>Faunusvirus</taxon>
        <taxon>Faunusvirus faunus</taxon>
    </lineage>
</organism>